<dbReference type="InterPro" id="IPR006931">
    <property type="entry name" value="Calcipressin"/>
</dbReference>
<dbReference type="GO" id="GO:0008597">
    <property type="term" value="F:calcium-dependent protein serine/threonine phosphatase regulator activity"/>
    <property type="evidence" value="ECO:0007669"/>
    <property type="project" value="TreeGrafter"/>
</dbReference>
<dbReference type="GO" id="GO:0005737">
    <property type="term" value="C:cytoplasm"/>
    <property type="evidence" value="ECO:0007669"/>
    <property type="project" value="TreeGrafter"/>
</dbReference>
<evidence type="ECO:0000313" key="3">
    <source>
        <dbReference type="EMBL" id="GAV56134.1"/>
    </source>
</evidence>
<dbReference type="Pfam" id="PF04847">
    <property type="entry name" value="Calcipressin"/>
    <property type="match status" value="1"/>
</dbReference>
<dbReference type="GO" id="GO:0005634">
    <property type="term" value="C:nucleus"/>
    <property type="evidence" value="ECO:0007669"/>
    <property type="project" value="TreeGrafter"/>
</dbReference>
<dbReference type="Proteomes" id="UP000187013">
    <property type="component" value="Unassembled WGS sequence"/>
</dbReference>
<evidence type="ECO:0008006" key="5">
    <source>
        <dbReference type="Google" id="ProtNLM"/>
    </source>
</evidence>
<evidence type="ECO:0000313" key="4">
    <source>
        <dbReference type="Proteomes" id="UP000187013"/>
    </source>
</evidence>
<dbReference type="AlphaFoldDB" id="A0A1Q3AKA6"/>
<feature type="compositionally biased region" description="Polar residues" evidence="2">
    <location>
        <begin position="145"/>
        <end position="154"/>
    </location>
</feature>
<organism evidence="3 4">
    <name type="scientific">Zygosaccharomyces rouxii</name>
    <dbReference type="NCBI Taxonomy" id="4956"/>
    <lineage>
        <taxon>Eukaryota</taxon>
        <taxon>Fungi</taxon>
        <taxon>Dikarya</taxon>
        <taxon>Ascomycota</taxon>
        <taxon>Saccharomycotina</taxon>
        <taxon>Saccharomycetes</taxon>
        <taxon>Saccharomycetales</taxon>
        <taxon>Saccharomycetaceae</taxon>
        <taxon>Zygosaccharomyces</taxon>
    </lineage>
</organism>
<proteinExistence type="inferred from homology"/>
<protein>
    <recommendedName>
        <fullName evidence="5">Calcipressin-like protein</fullName>
    </recommendedName>
</protein>
<comment type="similarity">
    <text evidence="1">Belongs to the RCAN family.</text>
</comment>
<dbReference type="PANTHER" id="PTHR10300">
    <property type="entry name" value="CALCIPRESSIN"/>
    <property type="match status" value="1"/>
</dbReference>
<comment type="caution">
    <text evidence="3">The sequence shown here is derived from an EMBL/GenBank/DDBJ whole genome shotgun (WGS) entry which is preliminary data.</text>
</comment>
<sequence length="186" mass="20831">METNTLIAISNNGNLAYDVEPLKNWLLESGAGEMQLIHLPSFKRVLVVTESRENASRLMSKKEELDNIKLRYTLADTEGALVNPDEEMGRLQVPPHKRTFLISPPASPPPEFDYSRCEEPPDRIEPTSRSKEKHFEEPETDSKGQRTLLSSAAGTITIRPAETLGERATEPLPHTALPPKSIFDEE</sequence>
<dbReference type="GO" id="GO:0019722">
    <property type="term" value="P:calcium-mediated signaling"/>
    <property type="evidence" value="ECO:0007669"/>
    <property type="project" value="InterPro"/>
</dbReference>
<dbReference type="EMBL" id="BDGX01000053">
    <property type="protein sequence ID" value="GAV56134.1"/>
    <property type="molecule type" value="Genomic_DNA"/>
</dbReference>
<evidence type="ECO:0000256" key="1">
    <source>
        <dbReference type="ARBA" id="ARBA00008209"/>
    </source>
</evidence>
<dbReference type="OrthoDB" id="17212at2759"/>
<name>A0A1Q3AKA6_ZYGRO</name>
<evidence type="ECO:0000256" key="2">
    <source>
        <dbReference type="SAM" id="MobiDB-lite"/>
    </source>
</evidence>
<feature type="compositionally biased region" description="Basic and acidic residues" evidence="2">
    <location>
        <begin position="113"/>
        <end position="144"/>
    </location>
</feature>
<feature type="region of interest" description="Disordered" evidence="2">
    <location>
        <begin position="98"/>
        <end position="186"/>
    </location>
</feature>
<reference evidence="3 4" key="1">
    <citation type="submission" date="2016-08" db="EMBL/GenBank/DDBJ databases">
        <title>Draft genome sequence of allopolyploid Zygosaccharomyces rouxii.</title>
        <authorList>
            <person name="Watanabe J."/>
            <person name="Uehara K."/>
            <person name="Mogi Y."/>
            <person name="Tsukioka Y."/>
        </authorList>
    </citation>
    <scope>NUCLEOTIDE SEQUENCE [LARGE SCALE GENOMIC DNA]</scope>
    <source>
        <strain evidence="3 4">NBRC 110957</strain>
    </source>
</reference>
<dbReference type="PANTHER" id="PTHR10300:SF14">
    <property type="entry name" value="PROTEIN SARAH"/>
    <property type="match status" value="1"/>
</dbReference>
<accession>A0A1Q3AKA6</accession>
<gene>
    <name evidence="3" type="ORF">ZYGR_0BA00400</name>
</gene>